<dbReference type="PANTHER" id="PTHR28013:SF4">
    <property type="entry name" value="MARVEL DOMAIN-CONTAINING PROTEIN"/>
    <property type="match status" value="1"/>
</dbReference>
<keyword evidence="2" id="KW-0812">Transmembrane</keyword>
<feature type="compositionally biased region" description="Pro residues" evidence="1">
    <location>
        <begin position="528"/>
        <end position="546"/>
    </location>
</feature>
<reference evidence="3 4" key="1">
    <citation type="submission" date="2018-02" db="EMBL/GenBank/DDBJ databases">
        <title>Genome sequence of the basidiomycete white-rot fungus Phlebia centrifuga.</title>
        <authorList>
            <person name="Granchi Z."/>
            <person name="Peng M."/>
            <person name="de Vries R.P."/>
            <person name="Hilden K."/>
            <person name="Makela M.R."/>
            <person name="Grigoriev I."/>
            <person name="Riley R."/>
        </authorList>
    </citation>
    <scope>NUCLEOTIDE SEQUENCE [LARGE SCALE GENOMIC DNA]</scope>
    <source>
        <strain evidence="3 4">FBCC195</strain>
    </source>
</reference>
<sequence length="573" mass="61311">MGLVRPATPGFLVTLAATALLAVVSFSVPYFKSVFFLKASLSSEGVDGSITFGTLGYCVQLPNGTTCSKPSVGYQLDINALVGDNTPIQIPNVLVKWLTYALVLHIVALILAAISAFFGLLAHVREMSMVCCSTFVSGFGASVALLAFIFDLALFFVAKSRINAVKGGSASIGLGIWLTLAAWILLFFAGCFFGLGRCCVRRRSRDQDRQAPQVDNAYAEQMRLEAVKAEADRKNRQKQGEIGLPPFQEYDPMQPLTKPDPAEESDEGYNGLAYRPGQQSSPGMAAYARQGNSAPARPYAGGYSQAPVGTRAVDDYYNASPSTTYPPQPRRQGSNHTQSSSRYAPSAYNNVPVPPVPAVGTVAAGQYLATGSQHGHSQYPSAAMQDYGHPRRGTTYHSATSHQQEPTNYSTQYPENTGAFNVDTYNNTAQIPNIVTPYSPSSTPYSSRTAPNMPYAQGGAYNTTPQDPPARSYTLGGGGYGDSTVPVLAEQHSGDANYFPHYSNEEHFPSPYSPLPTPASSRTATTATPPPSAGPSGPRGPLPPSFEEPQYEDSPPVYDDATAQPAGEWNSKR</sequence>
<feature type="transmembrane region" description="Helical" evidence="2">
    <location>
        <begin position="97"/>
        <end position="122"/>
    </location>
</feature>
<dbReference type="GO" id="GO:0005886">
    <property type="term" value="C:plasma membrane"/>
    <property type="evidence" value="ECO:0007669"/>
    <property type="project" value="InterPro"/>
</dbReference>
<feature type="compositionally biased region" description="Polar residues" evidence="1">
    <location>
        <begin position="330"/>
        <end position="343"/>
    </location>
</feature>
<gene>
    <name evidence="3" type="ORF">PHLCEN_2v2713</name>
</gene>
<proteinExistence type="predicted"/>
<name>A0A2R6RHR2_9APHY</name>
<feature type="region of interest" description="Disordered" evidence="1">
    <location>
        <begin position="229"/>
        <end position="293"/>
    </location>
</feature>
<feature type="transmembrane region" description="Helical" evidence="2">
    <location>
        <begin position="134"/>
        <end position="158"/>
    </location>
</feature>
<accession>A0A2R6RHR2</accession>
<feature type="region of interest" description="Disordered" evidence="1">
    <location>
        <begin position="496"/>
        <end position="573"/>
    </location>
</feature>
<feature type="compositionally biased region" description="Low complexity" evidence="1">
    <location>
        <begin position="436"/>
        <end position="447"/>
    </location>
</feature>
<feature type="transmembrane region" description="Helical" evidence="2">
    <location>
        <begin position="170"/>
        <end position="195"/>
    </location>
</feature>
<evidence type="ECO:0008006" key="5">
    <source>
        <dbReference type="Google" id="ProtNLM"/>
    </source>
</evidence>
<dbReference type="Pfam" id="PF06687">
    <property type="entry name" value="SUR7"/>
    <property type="match status" value="1"/>
</dbReference>
<evidence type="ECO:0000313" key="3">
    <source>
        <dbReference type="EMBL" id="PSS29565.1"/>
    </source>
</evidence>
<dbReference type="InterPro" id="IPR009571">
    <property type="entry name" value="SUR7/Rim9-like_fungi"/>
</dbReference>
<keyword evidence="2" id="KW-1133">Transmembrane helix</keyword>
<dbReference type="EMBL" id="MLYV02000256">
    <property type="protein sequence ID" value="PSS29565.1"/>
    <property type="molecule type" value="Genomic_DNA"/>
</dbReference>
<dbReference type="GO" id="GO:0035838">
    <property type="term" value="C:growing cell tip"/>
    <property type="evidence" value="ECO:0007669"/>
    <property type="project" value="TreeGrafter"/>
</dbReference>
<protein>
    <recommendedName>
        <fullName evidence="5">Pali-domain-containing protein</fullName>
    </recommendedName>
</protein>
<dbReference type="AlphaFoldDB" id="A0A2R6RHR2"/>
<dbReference type="OrthoDB" id="3365245at2759"/>
<keyword evidence="4" id="KW-1185">Reference proteome</keyword>
<dbReference type="STRING" id="98765.A0A2R6RHR2"/>
<evidence type="ECO:0000256" key="1">
    <source>
        <dbReference type="SAM" id="MobiDB-lite"/>
    </source>
</evidence>
<feature type="compositionally biased region" description="Low complexity" evidence="1">
    <location>
        <begin position="518"/>
        <end position="527"/>
    </location>
</feature>
<dbReference type="Proteomes" id="UP000186601">
    <property type="component" value="Unassembled WGS sequence"/>
</dbReference>
<comment type="caution">
    <text evidence="3">The sequence shown here is derived from an EMBL/GenBank/DDBJ whole genome shotgun (WGS) entry which is preliminary data.</text>
</comment>
<feature type="region of interest" description="Disordered" evidence="1">
    <location>
        <begin position="314"/>
        <end position="348"/>
    </location>
</feature>
<keyword evidence="2" id="KW-0472">Membrane</keyword>
<dbReference type="PANTHER" id="PTHR28013">
    <property type="entry name" value="PROTEIN DCV1-RELATED"/>
    <property type="match status" value="1"/>
</dbReference>
<organism evidence="3 4">
    <name type="scientific">Hermanssonia centrifuga</name>
    <dbReference type="NCBI Taxonomy" id="98765"/>
    <lineage>
        <taxon>Eukaryota</taxon>
        <taxon>Fungi</taxon>
        <taxon>Dikarya</taxon>
        <taxon>Basidiomycota</taxon>
        <taxon>Agaricomycotina</taxon>
        <taxon>Agaricomycetes</taxon>
        <taxon>Polyporales</taxon>
        <taxon>Meruliaceae</taxon>
        <taxon>Hermanssonia</taxon>
    </lineage>
</organism>
<dbReference type="GO" id="GO:0032153">
    <property type="term" value="C:cell division site"/>
    <property type="evidence" value="ECO:0007669"/>
    <property type="project" value="TreeGrafter"/>
</dbReference>
<evidence type="ECO:0000256" key="2">
    <source>
        <dbReference type="SAM" id="Phobius"/>
    </source>
</evidence>
<dbReference type="InterPro" id="IPR051380">
    <property type="entry name" value="pH-response_reg_palI/RIM9"/>
</dbReference>
<feature type="region of interest" description="Disordered" evidence="1">
    <location>
        <begin position="435"/>
        <end position="478"/>
    </location>
</feature>
<evidence type="ECO:0000313" key="4">
    <source>
        <dbReference type="Proteomes" id="UP000186601"/>
    </source>
</evidence>